<gene>
    <name evidence="1" type="ORF">B8W67_08360</name>
</gene>
<dbReference type="Proteomes" id="UP000193577">
    <property type="component" value="Unassembled WGS sequence"/>
</dbReference>
<dbReference type="EMBL" id="NCXO01000014">
    <property type="protein sequence ID" value="OSC33998.1"/>
    <property type="molecule type" value="Genomic_DNA"/>
</dbReference>
<reference evidence="1 2" key="1">
    <citation type="submission" date="2017-04" db="EMBL/GenBank/DDBJ databases">
        <title>The new phylogeny of genus Mycobacterium.</title>
        <authorList>
            <person name="Tortoli E."/>
            <person name="Trovato A."/>
            <person name="Cirillo D.M."/>
        </authorList>
    </citation>
    <scope>NUCLEOTIDE SEQUENCE [LARGE SCALE GENOMIC DNA]</scope>
    <source>
        <strain evidence="1 2">KCTC 19819</strain>
    </source>
</reference>
<protein>
    <submittedName>
        <fullName evidence="1">Uncharacterized protein</fullName>
    </submittedName>
</protein>
<dbReference type="OrthoDB" id="3761621at2"/>
<dbReference type="RefSeq" id="WP_085303408.1">
    <property type="nucleotide sequence ID" value="NZ_AP022594.1"/>
</dbReference>
<dbReference type="Gene3D" id="3.30.110.190">
    <property type="match status" value="1"/>
</dbReference>
<dbReference type="AlphaFoldDB" id="A0A7I7SGD0"/>
<dbReference type="Pfam" id="PF14337">
    <property type="entry name" value="Abi_alpha"/>
    <property type="match status" value="1"/>
</dbReference>
<comment type="caution">
    <text evidence="1">The sequence shown here is derived from an EMBL/GenBank/DDBJ whole genome shotgun (WGS) entry which is preliminary data.</text>
</comment>
<name>A0A7I7SGD0_9MYCO</name>
<organism evidence="1 2">
    <name type="scientific">Mycolicibacillus koreensis</name>
    <dbReference type="NCBI Taxonomy" id="1069220"/>
    <lineage>
        <taxon>Bacteria</taxon>
        <taxon>Bacillati</taxon>
        <taxon>Actinomycetota</taxon>
        <taxon>Actinomycetes</taxon>
        <taxon>Mycobacteriales</taxon>
        <taxon>Mycobacteriaceae</taxon>
        <taxon>Mycolicibacillus</taxon>
    </lineage>
</organism>
<proteinExistence type="predicted"/>
<evidence type="ECO:0000313" key="2">
    <source>
        <dbReference type="Proteomes" id="UP000193577"/>
    </source>
</evidence>
<evidence type="ECO:0000313" key="1">
    <source>
        <dbReference type="EMBL" id="OSC33998.1"/>
    </source>
</evidence>
<dbReference type="InterPro" id="IPR025506">
    <property type="entry name" value="Abi_alpha"/>
</dbReference>
<accession>A0A7I7SGD0</accession>
<sequence length="313" mass="33528">MDGQDRDRPTAHRSPEPAGDPDLLAHLRDTAAALARIVDDGNRAARNLSGVLDQLGGAAAAPSSSRAARPGSTVDAFTALTDIVGTVVDAAALPSAGLQSAAALASEVPGGAAVGDIVDQVVTTLRGSDARDSAQALRRRGTALIAISYRPDCQRRDLHPAFARILDELVPDEARILRFLAVAGVQPMLDVRTKTLFQIGSELLVDGVSMVAPMAGCRWPDRDQHYFANLGRLGLIDLSPEPVADYRKYALLEVQPRALEATETTKSLTIYRSVGLTAFGRQFVDVCFDTDGYDAGGWDTDGRQDRIRGRRRR</sequence>
<keyword evidence="2" id="KW-1185">Reference proteome</keyword>